<evidence type="ECO:0000256" key="6">
    <source>
        <dbReference type="SAM" id="Phobius"/>
    </source>
</evidence>
<evidence type="ECO:0000256" key="1">
    <source>
        <dbReference type="ARBA" id="ARBA00008655"/>
    </source>
</evidence>
<dbReference type="InterPro" id="IPR004552">
    <property type="entry name" value="AGP_acyltrans"/>
</dbReference>
<accession>A0ABR3J3L5</accession>
<feature type="compositionally biased region" description="Low complexity" evidence="5">
    <location>
        <begin position="288"/>
        <end position="297"/>
    </location>
</feature>
<dbReference type="PANTHER" id="PTHR10434:SF11">
    <property type="entry name" value="1-ACYL-SN-GLYCEROL-3-PHOSPHATE ACYLTRANSFERASE"/>
    <property type="match status" value="1"/>
</dbReference>
<dbReference type="EMBL" id="JASNQZ010000012">
    <property type="protein sequence ID" value="KAL0950055.1"/>
    <property type="molecule type" value="Genomic_DNA"/>
</dbReference>
<dbReference type="SMART" id="SM00563">
    <property type="entry name" value="PlsC"/>
    <property type="match status" value="1"/>
</dbReference>
<sequence>MSFLGSIIKPLAYLSLPALLLRMLGARSPTVRYYTRVGLYLGAISVVATTSIVVAIGMSVVGQRHNINYVTARMFYYLAGTLLDIDFDVEGEEHLQTRPAVLMGNHQSMLDVLALGRVFPKHGSIVAKKELRLTPVGPFMAMSRSIWLDRGNNARAVRSLEAAGETMQREKISLWIFPEGTRHLSKTPDMLPLKKGGFHLAIQAGIPITPVVTESYWHLYRKGAFESGKLKIRVLPPIPTTGLTAADVPALATRVRDQMLAALREISVHAPSDASADEPSEATPPAPSGSSSGPAATRTDSSSPSPAQPRESEHRESVIGVAPDVSLADEAPKSAGSATTGSGESLNMLADDARRQYQASETGTETSTEEDEGMVLVGRPE</sequence>
<organism evidence="8 9">
    <name type="scientific">Hohenbuehelia grisea</name>
    <dbReference type="NCBI Taxonomy" id="104357"/>
    <lineage>
        <taxon>Eukaryota</taxon>
        <taxon>Fungi</taxon>
        <taxon>Dikarya</taxon>
        <taxon>Basidiomycota</taxon>
        <taxon>Agaricomycotina</taxon>
        <taxon>Agaricomycetes</taxon>
        <taxon>Agaricomycetidae</taxon>
        <taxon>Agaricales</taxon>
        <taxon>Pleurotineae</taxon>
        <taxon>Pleurotaceae</taxon>
        <taxon>Hohenbuehelia</taxon>
    </lineage>
</organism>
<evidence type="ECO:0000313" key="9">
    <source>
        <dbReference type="Proteomes" id="UP001556367"/>
    </source>
</evidence>
<keyword evidence="9" id="KW-1185">Reference proteome</keyword>
<evidence type="ECO:0000256" key="3">
    <source>
        <dbReference type="ARBA" id="ARBA00023315"/>
    </source>
</evidence>
<keyword evidence="4" id="KW-0444">Lipid biosynthesis</keyword>
<keyword evidence="4" id="KW-0443">Lipid metabolism</keyword>
<feature type="transmembrane region" description="Helical" evidence="6">
    <location>
        <begin position="37"/>
        <end position="61"/>
    </location>
</feature>
<dbReference type="SUPFAM" id="SSF69593">
    <property type="entry name" value="Glycerol-3-phosphate (1)-acyltransferase"/>
    <property type="match status" value="1"/>
</dbReference>
<protein>
    <recommendedName>
        <fullName evidence="4">1-acyl-sn-glycerol-3-phosphate acyltransferase</fullName>
        <ecNumber evidence="4">2.3.1.51</ecNumber>
    </recommendedName>
</protein>
<feature type="transmembrane region" description="Helical" evidence="6">
    <location>
        <begin position="6"/>
        <end position="25"/>
    </location>
</feature>
<comment type="caution">
    <text evidence="8">The sequence shown here is derived from an EMBL/GenBank/DDBJ whole genome shotgun (WGS) entry which is preliminary data.</text>
</comment>
<gene>
    <name evidence="8" type="ORF">HGRIS_010062</name>
</gene>
<name>A0ABR3J3L5_9AGAR</name>
<feature type="region of interest" description="Disordered" evidence="5">
    <location>
        <begin position="270"/>
        <end position="381"/>
    </location>
</feature>
<dbReference type="InterPro" id="IPR002123">
    <property type="entry name" value="Plipid/glycerol_acylTrfase"/>
</dbReference>
<dbReference type="EC" id="2.3.1.51" evidence="4"/>
<proteinExistence type="inferred from homology"/>
<dbReference type="CDD" id="cd07989">
    <property type="entry name" value="LPLAT_AGPAT-like"/>
    <property type="match status" value="1"/>
</dbReference>
<evidence type="ECO:0000259" key="7">
    <source>
        <dbReference type="SMART" id="SM00563"/>
    </source>
</evidence>
<evidence type="ECO:0000256" key="5">
    <source>
        <dbReference type="SAM" id="MobiDB-lite"/>
    </source>
</evidence>
<keyword evidence="2 4" id="KW-0808">Transferase</keyword>
<evidence type="ECO:0000256" key="2">
    <source>
        <dbReference type="ARBA" id="ARBA00022679"/>
    </source>
</evidence>
<keyword evidence="3 4" id="KW-0012">Acyltransferase</keyword>
<evidence type="ECO:0000256" key="4">
    <source>
        <dbReference type="RuleBase" id="RU361267"/>
    </source>
</evidence>
<comment type="domain">
    <text evidence="4">The HXXXXD motif is essential for acyltransferase activity and may constitute the binding site for the phosphate moiety of the glycerol-3-phosphate.</text>
</comment>
<keyword evidence="6" id="KW-0472">Membrane</keyword>
<keyword evidence="4" id="KW-1208">Phospholipid metabolism</keyword>
<dbReference type="Pfam" id="PF01553">
    <property type="entry name" value="Acyltransferase"/>
    <property type="match status" value="1"/>
</dbReference>
<keyword evidence="6" id="KW-0812">Transmembrane</keyword>
<keyword evidence="6" id="KW-1133">Transmembrane helix</keyword>
<keyword evidence="4" id="KW-0594">Phospholipid biosynthesis</keyword>
<comment type="catalytic activity">
    <reaction evidence="4">
        <text>a 1-acyl-sn-glycero-3-phosphate + an acyl-CoA = a 1,2-diacyl-sn-glycero-3-phosphate + CoA</text>
        <dbReference type="Rhea" id="RHEA:19709"/>
        <dbReference type="ChEBI" id="CHEBI:57287"/>
        <dbReference type="ChEBI" id="CHEBI:57970"/>
        <dbReference type="ChEBI" id="CHEBI:58342"/>
        <dbReference type="ChEBI" id="CHEBI:58608"/>
        <dbReference type="EC" id="2.3.1.51"/>
    </reaction>
</comment>
<feature type="compositionally biased region" description="Low complexity" evidence="5">
    <location>
        <begin position="334"/>
        <end position="343"/>
    </location>
</feature>
<dbReference type="NCBIfam" id="TIGR00530">
    <property type="entry name" value="AGP_acyltrn"/>
    <property type="match status" value="1"/>
</dbReference>
<feature type="domain" description="Phospholipid/glycerol acyltransferase" evidence="7">
    <location>
        <begin position="100"/>
        <end position="216"/>
    </location>
</feature>
<evidence type="ECO:0000313" key="8">
    <source>
        <dbReference type="EMBL" id="KAL0950055.1"/>
    </source>
</evidence>
<dbReference type="Proteomes" id="UP001556367">
    <property type="component" value="Unassembled WGS sequence"/>
</dbReference>
<reference evidence="9" key="1">
    <citation type="submission" date="2024-06" db="EMBL/GenBank/DDBJ databases">
        <title>Multi-omics analyses provide insights into the biosynthesis of the anticancer antibiotic pleurotin in Hohenbuehelia grisea.</title>
        <authorList>
            <person name="Weaver J.A."/>
            <person name="Alberti F."/>
        </authorList>
    </citation>
    <scope>NUCLEOTIDE SEQUENCE [LARGE SCALE GENOMIC DNA]</scope>
    <source>
        <strain evidence="9">T-177</strain>
    </source>
</reference>
<dbReference type="PANTHER" id="PTHR10434">
    <property type="entry name" value="1-ACYL-SN-GLYCEROL-3-PHOSPHATE ACYLTRANSFERASE"/>
    <property type="match status" value="1"/>
</dbReference>
<comment type="similarity">
    <text evidence="1 4">Belongs to the 1-acyl-sn-glycerol-3-phosphate acyltransferase family.</text>
</comment>